<dbReference type="Proteomes" id="UP000805193">
    <property type="component" value="Unassembled WGS sequence"/>
</dbReference>
<reference evidence="1 2" key="1">
    <citation type="journal article" date="2020" name="Cell">
        <title>Large-Scale Comparative Analyses of Tick Genomes Elucidate Their Genetic Diversity and Vector Capacities.</title>
        <authorList>
            <consortium name="Tick Genome and Microbiome Consortium (TIGMIC)"/>
            <person name="Jia N."/>
            <person name="Wang J."/>
            <person name="Shi W."/>
            <person name="Du L."/>
            <person name="Sun Y."/>
            <person name="Zhan W."/>
            <person name="Jiang J.F."/>
            <person name="Wang Q."/>
            <person name="Zhang B."/>
            <person name="Ji P."/>
            <person name="Bell-Sakyi L."/>
            <person name="Cui X.M."/>
            <person name="Yuan T.T."/>
            <person name="Jiang B.G."/>
            <person name="Yang W.F."/>
            <person name="Lam T.T."/>
            <person name="Chang Q.C."/>
            <person name="Ding S.J."/>
            <person name="Wang X.J."/>
            <person name="Zhu J.G."/>
            <person name="Ruan X.D."/>
            <person name="Zhao L."/>
            <person name="Wei J.T."/>
            <person name="Ye R.Z."/>
            <person name="Que T.C."/>
            <person name="Du C.H."/>
            <person name="Zhou Y.H."/>
            <person name="Cheng J.X."/>
            <person name="Dai P.F."/>
            <person name="Guo W.B."/>
            <person name="Han X.H."/>
            <person name="Huang E.J."/>
            <person name="Li L.F."/>
            <person name="Wei W."/>
            <person name="Gao Y.C."/>
            <person name="Liu J.Z."/>
            <person name="Shao H.Z."/>
            <person name="Wang X."/>
            <person name="Wang C.C."/>
            <person name="Yang T.C."/>
            <person name="Huo Q.B."/>
            <person name="Li W."/>
            <person name="Chen H.Y."/>
            <person name="Chen S.E."/>
            <person name="Zhou L.G."/>
            <person name="Ni X.B."/>
            <person name="Tian J.H."/>
            <person name="Sheng Y."/>
            <person name="Liu T."/>
            <person name="Pan Y.S."/>
            <person name="Xia L.Y."/>
            <person name="Li J."/>
            <person name="Zhao F."/>
            <person name="Cao W.C."/>
        </authorList>
    </citation>
    <scope>NUCLEOTIDE SEQUENCE [LARGE SCALE GENOMIC DNA]</scope>
    <source>
        <strain evidence="1">Iper-2018</strain>
    </source>
</reference>
<protein>
    <submittedName>
        <fullName evidence="1">Uncharacterized protein</fullName>
    </submittedName>
</protein>
<comment type="caution">
    <text evidence="1">The sequence shown here is derived from an EMBL/GenBank/DDBJ whole genome shotgun (WGS) entry which is preliminary data.</text>
</comment>
<name>A0AC60Q089_IXOPE</name>
<gene>
    <name evidence="1" type="ORF">HPB47_026134</name>
</gene>
<organism evidence="1 2">
    <name type="scientific">Ixodes persulcatus</name>
    <name type="common">Taiga tick</name>
    <dbReference type="NCBI Taxonomy" id="34615"/>
    <lineage>
        <taxon>Eukaryota</taxon>
        <taxon>Metazoa</taxon>
        <taxon>Ecdysozoa</taxon>
        <taxon>Arthropoda</taxon>
        <taxon>Chelicerata</taxon>
        <taxon>Arachnida</taxon>
        <taxon>Acari</taxon>
        <taxon>Parasitiformes</taxon>
        <taxon>Ixodida</taxon>
        <taxon>Ixodoidea</taxon>
        <taxon>Ixodidae</taxon>
        <taxon>Ixodinae</taxon>
        <taxon>Ixodes</taxon>
    </lineage>
</organism>
<proteinExistence type="predicted"/>
<sequence>MEFEDEARGSLASRHRPEQQLAPNPRCEGVRNPPGSGRESSPMLWLLLLLMSLLSNTFGRLVLLAVGALHPAYASCKAVRSRNPREYVRWMMYWIVLAGLLSVEPLADMMFSCCLPLYAELKVLLVVWLQSPTTKGASLIFRKLVLPQFVLREHEIDAHLSKLKVRASRLGTSSAKYMTNVVMHSVFSHIRQNCSVADLMPCDMKLNFDAITETSLSSEDKSELALGDPGKHRRLKPDEDSKKEAAKAGLNLI</sequence>
<evidence type="ECO:0000313" key="1">
    <source>
        <dbReference type="EMBL" id="KAG0426786.1"/>
    </source>
</evidence>
<dbReference type="EMBL" id="JABSTQ010009688">
    <property type="protein sequence ID" value="KAG0426786.1"/>
    <property type="molecule type" value="Genomic_DNA"/>
</dbReference>
<evidence type="ECO:0000313" key="2">
    <source>
        <dbReference type="Proteomes" id="UP000805193"/>
    </source>
</evidence>
<accession>A0AC60Q089</accession>
<keyword evidence="2" id="KW-1185">Reference proteome</keyword>